<evidence type="ECO:0000313" key="5">
    <source>
        <dbReference type="Proteomes" id="UP000273807"/>
    </source>
</evidence>
<evidence type="ECO:0000259" key="3">
    <source>
        <dbReference type="Pfam" id="PF02230"/>
    </source>
</evidence>
<dbReference type="SUPFAM" id="SSF53474">
    <property type="entry name" value="alpha/beta-Hydrolases"/>
    <property type="match status" value="1"/>
</dbReference>
<evidence type="ECO:0000313" key="4">
    <source>
        <dbReference type="EMBL" id="RNL51501.1"/>
    </source>
</evidence>
<evidence type="ECO:0000256" key="1">
    <source>
        <dbReference type="ARBA" id="ARBA00006499"/>
    </source>
</evidence>
<gene>
    <name evidence="4" type="ORF">D7003_15295</name>
</gene>
<dbReference type="RefSeq" id="WP_123256283.1">
    <property type="nucleotide sequence ID" value="NZ_RBED01000126.1"/>
</dbReference>
<feature type="domain" description="Phospholipase/carboxylesterase/thioesterase" evidence="3">
    <location>
        <begin position="12"/>
        <end position="207"/>
    </location>
</feature>
<name>A0A3N0BS95_9MICC</name>
<dbReference type="GO" id="GO:0016787">
    <property type="term" value="F:hydrolase activity"/>
    <property type="evidence" value="ECO:0007669"/>
    <property type="project" value="UniProtKB-KW"/>
</dbReference>
<keyword evidence="2 4" id="KW-0378">Hydrolase</keyword>
<sequence length="208" mass="21839">MTTITTTVTGWPHVYTPGEADAPVLLMLHGTGGNEHEIASLAAELHPGAGVLAPRGQVQEHGMLRWFRRHGEGVFDVDDVIARAADLADFLTAAREHYSLAGRPVVAVGFSNGANIALATAMLHPKAVGQVVAFSGMYPLGDREGAADLVGSRFLILNGETDPMAPLTSVNTLITALRQHGANAEQILRPGGHGIAQTDLAAAKEWLA</sequence>
<dbReference type="PANTHER" id="PTHR10655">
    <property type="entry name" value="LYSOPHOSPHOLIPASE-RELATED"/>
    <property type="match status" value="1"/>
</dbReference>
<evidence type="ECO:0000256" key="2">
    <source>
        <dbReference type="ARBA" id="ARBA00022801"/>
    </source>
</evidence>
<dbReference type="Proteomes" id="UP000273807">
    <property type="component" value="Unassembled WGS sequence"/>
</dbReference>
<dbReference type="EMBL" id="RBED01000126">
    <property type="protein sequence ID" value="RNL51501.1"/>
    <property type="molecule type" value="Genomic_DNA"/>
</dbReference>
<organism evidence="4 5">
    <name type="scientific">Arthrobacter oryzae</name>
    <dbReference type="NCBI Taxonomy" id="409290"/>
    <lineage>
        <taxon>Bacteria</taxon>
        <taxon>Bacillati</taxon>
        <taxon>Actinomycetota</taxon>
        <taxon>Actinomycetes</taxon>
        <taxon>Micrococcales</taxon>
        <taxon>Micrococcaceae</taxon>
        <taxon>Arthrobacter</taxon>
    </lineage>
</organism>
<dbReference type="Gene3D" id="3.40.50.1820">
    <property type="entry name" value="alpha/beta hydrolase"/>
    <property type="match status" value="1"/>
</dbReference>
<dbReference type="OrthoDB" id="9780848at2"/>
<dbReference type="PANTHER" id="PTHR10655:SF17">
    <property type="entry name" value="LYSOPHOSPHOLIPASE-LIKE PROTEIN 1"/>
    <property type="match status" value="1"/>
</dbReference>
<dbReference type="AlphaFoldDB" id="A0A3N0BS95"/>
<reference evidence="4 5" key="1">
    <citation type="submission" date="2018-10" db="EMBL/GenBank/DDBJ databases">
        <title>Genome sequencing of Arthrobacter oryzae TNB02.</title>
        <authorList>
            <person name="Cho Y.-J."/>
            <person name="Cho A."/>
            <person name="Kim O.-S."/>
        </authorList>
    </citation>
    <scope>NUCLEOTIDE SEQUENCE [LARGE SCALE GENOMIC DNA]</scope>
    <source>
        <strain evidence="4 5">TNB02</strain>
    </source>
</reference>
<dbReference type="InterPro" id="IPR003140">
    <property type="entry name" value="PLipase/COase/thioEstase"/>
</dbReference>
<comment type="caution">
    <text evidence="4">The sequence shown here is derived from an EMBL/GenBank/DDBJ whole genome shotgun (WGS) entry which is preliminary data.</text>
</comment>
<dbReference type="Pfam" id="PF02230">
    <property type="entry name" value="Abhydrolase_2"/>
    <property type="match status" value="1"/>
</dbReference>
<accession>A0A3N0BS95</accession>
<keyword evidence="5" id="KW-1185">Reference proteome</keyword>
<proteinExistence type="inferred from homology"/>
<dbReference type="InterPro" id="IPR029058">
    <property type="entry name" value="AB_hydrolase_fold"/>
</dbReference>
<dbReference type="InterPro" id="IPR050565">
    <property type="entry name" value="LYPA1-2/EST-like"/>
</dbReference>
<protein>
    <submittedName>
        <fullName evidence="4">Alpha/beta hydrolase</fullName>
    </submittedName>
</protein>
<comment type="similarity">
    <text evidence="1">Belongs to the AB hydrolase superfamily. AB hydrolase 2 family.</text>
</comment>